<evidence type="ECO:0000313" key="3">
    <source>
        <dbReference type="Proteomes" id="UP001501705"/>
    </source>
</evidence>
<name>A0ABP4MVP9_9ACTN</name>
<protein>
    <submittedName>
        <fullName evidence="2">Uncharacterized protein</fullName>
    </submittedName>
</protein>
<reference evidence="3" key="1">
    <citation type="journal article" date="2019" name="Int. J. Syst. Evol. Microbiol.">
        <title>The Global Catalogue of Microorganisms (GCM) 10K type strain sequencing project: providing services to taxonomists for standard genome sequencing and annotation.</title>
        <authorList>
            <consortium name="The Broad Institute Genomics Platform"/>
            <consortium name="The Broad Institute Genome Sequencing Center for Infectious Disease"/>
            <person name="Wu L."/>
            <person name="Ma J."/>
        </authorList>
    </citation>
    <scope>NUCLEOTIDE SEQUENCE [LARGE SCALE GENOMIC DNA]</scope>
    <source>
        <strain evidence="3">JCM 15572</strain>
    </source>
</reference>
<feature type="region of interest" description="Disordered" evidence="1">
    <location>
        <begin position="1"/>
        <end position="34"/>
    </location>
</feature>
<dbReference type="RefSeq" id="WP_344231454.1">
    <property type="nucleotide sequence ID" value="NZ_BAAAPH010000001.1"/>
</dbReference>
<comment type="caution">
    <text evidence="2">The sequence shown here is derived from an EMBL/GenBank/DDBJ whole genome shotgun (WGS) entry which is preliminary data.</text>
</comment>
<accession>A0ABP4MVP9</accession>
<sequence length="87" mass="10099">MTTTDQELPIEDVPVKKKTGSPPKTPSQKQPHPDDQYQFTVLASLPYRSFDPMCCTKFSAEVWRGIEDDDIYVTYRHASDCEVWRFV</sequence>
<dbReference type="Proteomes" id="UP001501705">
    <property type="component" value="Unassembled WGS sequence"/>
</dbReference>
<keyword evidence="3" id="KW-1185">Reference proteome</keyword>
<gene>
    <name evidence="2" type="ORF">GCM10009804_03010</name>
</gene>
<evidence type="ECO:0000256" key="1">
    <source>
        <dbReference type="SAM" id="MobiDB-lite"/>
    </source>
</evidence>
<dbReference type="EMBL" id="BAAAPH010000001">
    <property type="protein sequence ID" value="GAA1549826.1"/>
    <property type="molecule type" value="Genomic_DNA"/>
</dbReference>
<evidence type="ECO:0000313" key="2">
    <source>
        <dbReference type="EMBL" id="GAA1549826.1"/>
    </source>
</evidence>
<organism evidence="2 3">
    <name type="scientific">Kribbella hippodromi</name>
    <dbReference type="NCBI Taxonomy" id="434347"/>
    <lineage>
        <taxon>Bacteria</taxon>
        <taxon>Bacillati</taxon>
        <taxon>Actinomycetota</taxon>
        <taxon>Actinomycetes</taxon>
        <taxon>Propionibacteriales</taxon>
        <taxon>Kribbellaceae</taxon>
        <taxon>Kribbella</taxon>
    </lineage>
</organism>
<proteinExistence type="predicted"/>